<dbReference type="OMA" id="RHIENDV"/>
<feature type="chain" id="PRO_5024289858" description="glucan endo-1,3-beta-D-glucosidase" evidence="15">
    <location>
        <begin position="22"/>
        <end position="753"/>
    </location>
</feature>
<dbReference type="AlphaFoldDB" id="A0A5P1FNK3"/>
<dbReference type="GO" id="GO:0005975">
    <property type="term" value="P:carbohydrate metabolic process"/>
    <property type="evidence" value="ECO:0007669"/>
    <property type="project" value="InterPro"/>
</dbReference>
<dbReference type="Pfam" id="PF00332">
    <property type="entry name" value="Glyco_hydro_17"/>
    <property type="match status" value="1"/>
</dbReference>
<gene>
    <name evidence="17" type="ORF">A4U43_C01F9070</name>
</gene>
<evidence type="ECO:0000256" key="4">
    <source>
        <dbReference type="ARBA" id="ARBA00012780"/>
    </source>
</evidence>
<keyword evidence="18" id="KW-1185">Reference proteome</keyword>
<comment type="catalytic activity">
    <reaction evidence="1">
        <text>Hydrolysis of (1-&gt;3)-beta-D-glucosidic linkages in (1-&gt;3)-beta-D-glucans.</text>
        <dbReference type="EC" id="3.2.1.39"/>
    </reaction>
</comment>
<dbReference type="EC" id="3.2.1.39" evidence="4"/>
<dbReference type="InterPro" id="IPR000582">
    <property type="entry name" value="Acyl-CoA-binding_protein"/>
</dbReference>
<dbReference type="GO" id="GO:0042973">
    <property type="term" value="F:glucan endo-1,3-beta-D-glucosidase activity"/>
    <property type="evidence" value="ECO:0007669"/>
    <property type="project" value="UniProtKB-EC"/>
</dbReference>
<dbReference type="InterPro" id="IPR035984">
    <property type="entry name" value="Acyl-CoA-binding_sf"/>
</dbReference>
<dbReference type="InterPro" id="IPR000490">
    <property type="entry name" value="Glyco_hydro_17"/>
</dbReference>
<dbReference type="PROSITE" id="PS50088">
    <property type="entry name" value="ANK_REPEAT"/>
    <property type="match status" value="2"/>
</dbReference>
<keyword evidence="7" id="KW-0611">Plant defense</keyword>
<dbReference type="InterPro" id="IPR017853">
    <property type="entry name" value="GH"/>
</dbReference>
<evidence type="ECO:0000256" key="7">
    <source>
        <dbReference type="ARBA" id="ARBA00022821"/>
    </source>
</evidence>
<evidence type="ECO:0000256" key="3">
    <source>
        <dbReference type="ARBA" id="ARBA00008773"/>
    </source>
</evidence>
<protein>
    <recommendedName>
        <fullName evidence="4">glucan endo-1,3-beta-D-glucosidase</fullName>
        <ecNumber evidence="4">3.2.1.39</ecNumber>
    </recommendedName>
</protein>
<dbReference type="Gene3D" id="1.20.80.10">
    <property type="match status" value="1"/>
</dbReference>
<proteinExistence type="inferred from homology"/>
<dbReference type="FunFam" id="1.20.58.1040:FF:000003">
    <property type="entry name" value="glucan endo-1,3-beta-glucosidase 7"/>
    <property type="match status" value="1"/>
</dbReference>
<evidence type="ECO:0000256" key="8">
    <source>
        <dbReference type="ARBA" id="ARBA00023121"/>
    </source>
</evidence>
<dbReference type="InterPro" id="IPR044965">
    <property type="entry name" value="Glyco_hydro_17_plant"/>
</dbReference>
<evidence type="ECO:0000256" key="10">
    <source>
        <dbReference type="ARBA" id="ARBA00023295"/>
    </source>
</evidence>
<evidence type="ECO:0000256" key="13">
    <source>
        <dbReference type="RuleBase" id="RU004336"/>
    </source>
</evidence>
<evidence type="ECO:0000256" key="2">
    <source>
        <dbReference type="ARBA" id="ARBA00005567"/>
    </source>
</evidence>
<evidence type="ECO:0000256" key="1">
    <source>
        <dbReference type="ARBA" id="ARBA00000382"/>
    </source>
</evidence>
<evidence type="ECO:0000313" key="17">
    <source>
        <dbReference type="EMBL" id="ONK79692.1"/>
    </source>
</evidence>
<dbReference type="PANTHER" id="PTHR32227">
    <property type="entry name" value="GLUCAN ENDO-1,3-BETA-GLUCOSIDASE BG1-RELATED-RELATED"/>
    <property type="match status" value="1"/>
</dbReference>
<feature type="domain" description="ACB" evidence="16">
    <location>
        <begin position="505"/>
        <end position="596"/>
    </location>
</feature>
<dbReference type="InterPro" id="IPR002110">
    <property type="entry name" value="Ankyrin_rpt"/>
</dbReference>
<dbReference type="InterPro" id="IPR014352">
    <property type="entry name" value="FERM/acyl-CoA-bd_prot_sf"/>
</dbReference>
<organism evidence="17 18">
    <name type="scientific">Asparagus officinalis</name>
    <name type="common">Garden asparagus</name>
    <dbReference type="NCBI Taxonomy" id="4686"/>
    <lineage>
        <taxon>Eukaryota</taxon>
        <taxon>Viridiplantae</taxon>
        <taxon>Streptophyta</taxon>
        <taxon>Embryophyta</taxon>
        <taxon>Tracheophyta</taxon>
        <taxon>Spermatophyta</taxon>
        <taxon>Magnoliopsida</taxon>
        <taxon>Liliopsida</taxon>
        <taxon>Asparagales</taxon>
        <taxon>Asparagaceae</taxon>
        <taxon>Asparagoideae</taxon>
        <taxon>Asparagus</taxon>
    </lineage>
</organism>
<feature type="region of interest" description="Disordered" evidence="14">
    <location>
        <begin position="474"/>
        <end position="498"/>
    </location>
</feature>
<evidence type="ECO:0000256" key="12">
    <source>
        <dbReference type="RuleBase" id="RU004335"/>
    </source>
</evidence>
<dbReference type="Proteomes" id="UP000243459">
    <property type="component" value="Chromosome 1"/>
</dbReference>
<evidence type="ECO:0000259" key="16">
    <source>
        <dbReference type="PROSITE" id="PS51228"/>
    </source>
</evidence>
<keyword evidence="6 13" id="KW-0378">Hydrolase</keyword>
<dbReference type="InterPro" id="IPR012946">
    <property type="entry name" value="X8"/>
</dbReference>
<feature type="repeat" description="ANK" evidence="11">
    <location>
        <begin position="701"/>
        <end position="733"/>
    </location>
</feature>
<dbReference type="PROSITE" id="PS00587">
    <property type="entry name" value="GLYCOSYL_HYDROL_F17"/>
    <property type="match status" value="1"/>
</dbReference>
<dbReference type="Gramene" id="ONK79692">
    <property type="protein sequence ID" value="ONK79692"/>
    <property type="gene ID" value="A4U43_C01F9070"/>
</dbReference>
<dbReference type="Gene3D" id="1.25.40.20">
    <property type="entry name" value="Ankyrin repeat-containing domain"/>
    <property type="match status" value="2"/>
</dbReference>
<dbReference type="SUPFAM" id="SSF51445">
    <property type="entry name" value="(Trans)glycosidases"/>
    <property type="match status" value="1"/>
</dbReference>
<feature type="compositionally biased region" description="Acidic residues" evidence="14">
    <location>
        <begin position="487"/>
        <end position="498"/>
    </location>
</feature>
<evidence type="ECO:0000256" key="15">
    <source>
        <dbReference type="SAM" id="SignalP"/>
    </source>
</evidence>
<keyword evidence="5 15" id="KW-0732">Signal</keyword>
<reference evidence="18" key="1">
    <citation type="journal article" date="2017" name="Nat. Commun.">
        <title>The asparagus genome sheds light on the origin and evolution of a young Y chromosome.</title>
        <authorList>
            <person name="Harkess A."/>
            <person name="Zhou J."/>
            <person name="Xu C."/>
            <person name="Bowers J.E."/>
            <person name="Van der Hulst R."/>
            <person name="Ayyampalayam S."/>
            <person name="Mercati F."/>
            <person name="Riccardi P."/>
            <person name="McKain M.R."/>
            <person name="Kakrana A."/>
            <person name="Tang H."/>
            <person name="Ray J."/>
            <person name="Groenendijk J."/>
            <person name="Arikit S."/>
            <person name="Mathioni S.M."/>
            <person name="Nakano M."/>
            <person name="Shan H."/>
            <person name="Telgmann-Rauber A."/>
            <person name="Kanno A."/>
            <person name="Yue Z."/>
            <person name="Chen H."/>
            <person name="Li W."/>
            <person name="Chen Y."/>
            <person name="Xu X."/>
            <person name="Zhang Y."/>
            <person name="Luo S."/>
            <person name="Chen H."/>
            <person name="Gao J."/>
            <person name="Mao Z."/>
            <person name="Pires J.C."/>
            <person name="Luo M."/>
            <person name="Kudrna D."/>
            <person name="Wing R.A."/>
            <person name="Meyers B.C."/>
            <person name="Yi K."/>
            <person name="Kong H."/>
            <person name="Lavrijsen P."/>
            <person name="Sunseri F."/>
            <person name="Falavigna A."/>
            <person name="Ye Y."/>
            <person name="Leebens-Mack J.H."/>
            <person name="Chen G."/>
        </authorList>
    </citation>
    <scope>NUCLEOTIDE SEQUENCE [LARGE SCALE GENOMIC DNA]</scope>
    <source>
        <strain evidence="18">cv. DH0086</strain>
    </source>
</reference>
<feature type="region of interest" description="Disordered" evidence="14">
    <location>
        <begin position="599"/>
        <end position="623"/>
    </location>
</feature>
<sequence length="753" mass="82361">MATSIPIIYFLFTFTFIKVVGANVGVNYGRVANNLPPPSQVAKFILESTVIDHVKLYDADPSTIQAFAHTGVSIDVAVSNELIQSLKSLTFARHWVRARILPYAHTTNITRILVGNEVISTAKRSLIGSLLPAMQNLHTALAAVSLDHRIKVSTPHSLSILSSSSPPSAGRFRSGYDNSVIKPLISFLRATNSDFMVNTYPFFGFSPETLDYALFRPNNGVIDHNTNLLYTNMLDAQLDAVFSAIKLLGFDDVTIVVAETGWPSVGDPWQVGVDIENARDYNKNLVRHLASGMGTPLMPNRTFEAYIFALFNENLKPGPVSERNFGLFQPDMSPVYDIGILKNEARIPRSMSPPMNPTMNSGGKRWCLPKPNVDPKSLQENIDYACGQGINCSPIQSSGACFLPNTVKAHAAYAMNEFYQVYGRNFFDCDFGQTGIVTSVNPSYGNCKYNAGDRLKVVREENLVSEAVDVKNLEGDARVSDDGGGGDGDDDDDDDDWEGIESTELDEVFSAATAFVAATAADRNSARVSNEVQLQLYGLYKIATEGPCTKPQPSVLNVVLSGKFRNAWQRLGAMPPEEAMEKYITIISEIYPSWADASASKRKGEGTSDSGKASKGPMGPVFSSFVHEEESDNDLKLDAIHACAREGEAENLLRHIENDVPVNSRDSEGRTPLHWAVDRGHFNVVELLLNRNADVNAQDNEGQTPLHYAALCDREAIAELLVKHSADTDMKDEDGNSPSDLCGSSWAFITSSK</sequence>
<evidence type="ECO:0000256" key="11">
    <source>
        <dbReference type="PROSITE-ProRule" id="PRU00023"/>
    </source>
</evidence>
<dbReference type="Pfam" id="PF12796">
    <property type="entry name" value="Ank_2"/>
    <property type="match status" value="1"/>
</dbReference>
<dbReference type="GO" id="GO:0006952">
    <property type="term" value="P:defense response"/>
    <property type="evidence" value="ECO:0007669"/>
    <property type="project" value="UniProtKB-KW"/>
</dbReference>
<feature type="repeat" description="ANK" evidence="11">
    <location>
        <begin position="668"/>
        <end position="700"/>
    </location>
</feature>
<dbReference type="InterPro" id="IPR036770">
    <property type="entry name" value="Ankyrin_rpt-contain_sf"/>
</dbReference>
<evidence type="ECO:0000256" key="14">
    <source>
        <dbReference type="SAM" id="MobiDB-lite"/>
    </source>
</evidence>
<feature type="signal peptide" evidence="15">
    <location>
        <begin position="1"/>
        <end position="21"/>
    </location>
</feature>
<dbReference type="PROSITE" id="PS50297">
    <property type="entry name" value="ANK_REP_REGION"/>
    <property type="match status" value="2"/>
</dbReference>
<dbReference type="SMART" id="SM00248">
    <property type="entry name" value="ANK"/>
    <property type="match status" value="2"/>
</dbReference>
<comment type="similarity">
    <text evidence="3 12">Belongs to the glycosyl hydrolase 17 family.</text>
</comment>
<dbReference type="GO" id="GO:0000062">
    <property type="term" value="F:fatty-acyl-CoA binding"/>
    <property type="evidence" value="ECO:0007669"/>
    <property type="project" value="InterPro"/>
</dbReference>
<accession>A0A5P1FNK3</accession>
<dbReference type="SUPFAM" id="SSF48403">
    <property type="entry name" value="Ankyrin repeat"/>
    <property type="match status" value="1"/>
</dbReference>
<dbReference type="Gene3D" id="3.20.20.80">
    <property type="entry name" value="Glycosidases"/>
    <property type="match status" value="1"/>
</dbReference>
<dbReference type="Gene3D" id="1.20.58.1040">
    <property type="match status" value="1"/>
</dbReference>
<dbReference type="SMART" id="SM00768">
    <property type="entry name" value="X8"/>
    <property type="match status" value="1"/>
</dbReference>
<keyword evidence="9" id="KW-1015">Disulfide bond</keyword>
<dbReference type="Pfam" id="PF00887">
    <property type="entry name" value="ACBP"/>
    <property type="match status" value="1"/>
</dbReference>
<dbReference type="PROSITE" id="PS51228">
    <property type="entry name" value="ACB_2"/>
    <property type="match status" value="1"/>
</dbReference>
<name>A0A5P1FNK3_ASPOF</name>
<comment type="similarity">
    <text evidence="2">Belongs to the ACBP family.</text>
</comment>
<evidence type="ECO:0000313" key="18">
    <source>
        <dbReference type="Proteomes" id="UP000243459"/>
    </source>
</evidence>
<keyword evidence="8" id="KW-0446">Lipid-binding</keyword>
<keyword evidence="10 13" id="KW-0326">Glycosidase</keyword>
<dbReference type="PRINTS" id="PR01415">
    <property type="entry name" value="ANKYRIN"/>
</dbReference>
<dbReference type="SUPFAM" id="SSF47027">
    <property type="entry name" value="Acyl-CoA binding protein"/>
    <property type="match status" value="1"/>
</dbReference>
<evidence type="ECO:0000256" key="5">
    <source>
        <dbReference type="ARBA" id="ARBA00022729"/>
    </source>
</evidence>
<dbReference type="EMBL" id="CM007381">
    <property type="protein sequence ID" value="ONK79692.1"/>
    <property type="molecule type" value="Genomic_DNA"/>
</dbReference>
<evidence type="ECO:0000256" key="6">
    <source>
        <dbReference type="ARBA" id="ARBA00022801"/>
    </source>
</evidence>
<dbReference type="Pfam" id="PF07983">
    <property type="entry name" value="X8"/>
    <property type="match status" value="1"/>
</dbReference>
<keyword evidence="11" id="KW-0040">ANK repeat</keyword>
<evidence type="ECO:0000256" key="9">
    <source>
        <dbReference type="ARBA" id="ARBA00023157"/>
    </source>
</evidence>
<dbReference type="FunFam" id="3.20.20.80:FF:000002">
    <property type="entry name" value="Glucan endo-1,3-beta-glucosidase 3"/>
    <property type="match status" value="1"/>
</dbReference>